<dbReference type="Proteomes" id="UP000315440">
    <property type="component" value="Unassembled WGS sequence"/>
</dbReference>
<organism evidence="4 5">
    <name type="scientific">Pseudobythopirellula maris</name>
    <dbReference type="NCBI Taxonomy" id="2527991"/>
    <lineage>
        <taxon>Bacteria</taxon>
        <taxon>Pseudomonadati</taxon>
        <taxon>Planctomycetota</taxon>
        <taxon>Planctomycetia</taxon>
        <taxon>Pirellulales</taxon>
        <taxon>Lacipirellulaceae</taxon>
        <taxon>Pseudobythopirellula</taxon>
    </lineage>
</organism>
<evidence type="ECO:0000313" key="4">
    <source>
        <dbReference type="EMBL" id="TWT87148.1"/>
    </source>
</evidence>
<feature type="domain" description="Retropepsin-like aspartic endopeptidase" evidence="3">
    <location>
        <begin position="126"/>
        <end position="244"/>
    </location>
</feature>
<keyword evidence="2" id="KW-1133">Transmembrane helix</keyword>
<evidence type="ECO:0000256" key="1">
    <source>
        <dbReference type="SAM" id="MobiDB-lite"/>
    </source>
</evidence>
<dbReference type="AlphaFoldDB" id="A0A5C5ZIY8"/>
<dbReference type="EMBL" id="SJPQ01000003">
    <property type="protein sequence ID" value="TWT87148.1"/>
    <property type="molecule type" value="Genomic_DNA"/>
</dbReference>
<sequence length="248" mass="26783">MAALEQPLRDCQENRYPNSVRTMGGLQSLPVIYETKSAERRINGLLRLFATAFLTLLLFALDGSALAQPAAEKMGVKKAPTDSTPAVSTGKSSHNSDSAAESDSIAANAQGKIIIGGTTLASIGKDAVPMVARVDTGAETCSLHAEEVKLSGASRRPSENVGRKITFTTYDRNTTPVLMSHEIMAYAYVRTLGGDQVRYKIIIPIIVSGKEKKVLVTLTDRSDMQHRLLLGRNHLRGDYVVDVEIKGP</sequence>
<proteinExistence type="predicted"/>
<dbReference type="Gene3D" id="2.40.70.10">
    <property type="entry name" value="Acid Proteases"/>
    <property type="match status" value="1"/>
</dbReference>
<comment type="caution">
    <text evidence="4">The sequence shown here is derived from an EMBL/GenBank/DDBJ whole genome shotgun (WGS) entry which is preliminary data.</text>
</comment>
<evidence type="ECO:0000313" key="5">
    <source>
        <dbReference type="Proteomes" id="UP000315440"/>
    </source>
</evidence>
<dbReference type="Pfam" id="PF05618">
    <property type="entry name" value="Zn_protease"/>
    <property type="match status" value="1"/>
</dbReference>
<dbReference type="RefSeq" id="WP_197525745.1">
    <property type="nucleotide sequence ID" value="NZ_SJPQ01000003.1"/>
</dbReference>
<dbReference type="InterPro" id="IPR021109">
    <property type="entry name" value="Peptidase_aspartic_dom_sf"/>
</dbReference>
<dbReference type="SUPFAM" id="SSF50630">
    <property type="entry name" value="Acid proteases"/>
    <property type="match status" value="1"/>
</dbReference>
<keyword evidence="2" id="KW-0812">Transmembrane</keyword>
<evidence type="ECO:0000256" key="2">
    <source>
        <dbReference type="SAM" id="Phobius"/>
    </source>
</evidence>
<keyword evidence="2" id="KW-0472">Membrane</keyword>
<feature type="region of interest" description="Disordered" evidence="1">
    <location>
        <begin position="75"/>
        <end position="102"/>
    </location>
</feature>
<accession>A0A5C5ZIY8</accession>
<keyword evidence="5" id="KW-1185">Reference proteome</keyword>
<dbReference type="InterPro" id="IPR008503">
    <property type="entry name" value="Asp_endopeptidase"/>
</dbReference>
<gene>
    <name evidence="4" type="ORF">Mal64_26830</name>
</gene>
<protein>
    <recommendedName>
        <fullName evidence="3">Retropepsin-like aspartic endopeptidase domain-containing protein</fullName>
    </recommendedName>
</protein>
<feature type="transmembrane region" description="Helical" evidence="2">
    <location>
        <begin position="45"/>
        <end position="67"/>
    </location>
</feature>
<dbReference type="PANTHER" id="PTHR38037:SF2">
    <property type="entry name" value="ATP-DEPENDENT ZINC PROTEASE DOMAIN-CONTAINING PROTEIN-RELATED"/>
    <property type="match status" value="1"/>
</dbReference>
<dbReference type="PANTHER" id="PTHR38037">
    <property type="entry name" value="ZN_PROTEASE DOMAIN-CONTAINING PROTEIN"/>
    <property type="match status" value="1"/>
</dbReference>
<reference evidence="4 5" key="1">
    <citation type="submission" date="2019-02" db="EMBL/GenBank/DDBJ databases">
        <title>Deep-cultivation of Planctomycetes and their phenomic and genomic characterization uncovers novel biology.</title>
        <authorList>
            <person name="Wiegand S."/>
            <person name="Jogler M."/>
            <person name="Boedeker C."/>
            <person name="Pinto D."/>
            <person name="Vollmers J."/>
            <person name="Rivas-Marin E."/>
            <person name="Kohn T."/>
            <person name="Peeters S.H."/>
            <person name="Heuer A."/>
            <person name="Rast P."/>
            <person name="Oberbeckmann S."/>
            <person name="Bunk B."/>
            <person name="Jeske O."/>
            <person name="Meyerdierks A."/>
            <person name="Storesund J.E."/>
            <person name="Kallscheuer N."/>
            <person name="Luecker S."/>
            <person name="Lage O.M."/>
            <person name="Pohl T."/>
            <person name="Merkel B.J."/>
            <person name="Hornburger P."/>
            <person name="Mueller R.-W."/>
            <person name="Bruemmer F."/>
            <person name="Labrenz M."/>
            <person name="Spormann A.M."/>
            <person name="Op Den Camp H."/>
            <person name="Overmann J."/>
            <person name="Amann R."/>
            <person name="Jetten M.S.M."/>
            <person name="Mascher T."/>
            <person name="Medema M.H."/>
            <person name="Devos D.P."/>
            <person name="Kaster A.-K."/>
            <person name="Ovreas L."/>
            <person name="Rohde M."/>
            <person name="Galperin M.Y."/>
            <person name="Jogler C."/>
        </authorList>
    </citation>
    <scope>NUCLEOTIDE SEQUENCE [LARGE SCALE GENOMIC DNA]</scope>
    <source>
        <strain evidence="4 5">Mal64</strain>
    </source>
</reference>
<feature type="compositionally biased region" description="Polar residues" evidence="1">
    <location>
        <begin position="81"/>
        <end position="93"/>
    </location>
</feature>
<evidence type="ECO:0000259" key="3">
    <source>
        <dbReference type="Pfam" id="PF05618"/>
    </source>
</evidence>
<name>A0A5C5ZIY8_9BACT</name>